<reference evidence="1 2" key="1">
    <citation type="journal article" date="2018" name="J. Microbiol.">
        <title>Baekduia soli gen. nov., sp. nov., a novel bacterium isolated from the soil of Baekdu Mountain and proposal of a novel family name, Baekduiaceae fam. nov.</title>
        <authorList>
            <person name="An D.S."/>
            <person name="Siddiqi M.Z."/>
            <person name="Kim K.H."/>
            <person name="Yu H.S."/>
            <person name="Im W.T."/>
        </authorList>
    </citation>
    <scope>NUCLEOTIDE SEQUENCE [LARGE SCALE GENOMIC DNA]</scope>
    <source>
        <strain evidence="1 2">BR7-21</strain>
    </source>
</reference>
<accession>A0A5B8UBS0</accession>
<gene>
    <name evidence="1" type="ORF">FSW04_24940</name>
</gene>
<sequence>MSSPRPLSGCEDRRRRAAVPGIVAPRRARCRRPARDRGAAARIASLLDESRVYLGVRATEGAGVTVVGPGPQDRAALDVPGALWGRPGPGADRLAAALIDDATGRAPDAATASAFAGEILGRLPPGGFALSAVEIRAWVVLHRVRPGAPRG</sequence>
<dbReference type="EMBL" id="CP042430">
    <property type="protein sequence ID" value="QEC50505.1"/>
    <property type="molecule type" value="Genomic_DNA"/>
</dbReference>
<dbReference type="RefSeq" id="WP_146923204.1">
    <property type="nucleotide sequence ID" value="NZ_CP042430.1"/>
</dbReference>
<dbReference type="AlphaFoldDB" id="A0A5B8UBS0"/>
<dbReference type="KEGG" id="bsol:FSW04_24940"/>
<dbReference type="OrthoDB" id="9935119at2"/>
<organism evidence="1 2">
    <name type="scientific">Baekduia soli</name>
    <dbReference type="NCBI Taxonomy" id="496014"/>
    <lineage>
        <taxon>Bacteria</taxon>
        <taxon>Bacillati</taxon>
        <taxon>Actinomycetota</taxon>
        <taxon>Thermoleophilia</taxon>
        <taxon>Solirubrobacterales</taxon>
        <taxon>Baekduiaceae</taxon>
        <taxon>Baekduia</taxon>
    </lineage>
</organism>
<protein>
    <submittedName>
        <fullName evidence="1">Uncharacterized protein</fullName>
    </submittedName>
</protein>
<dbReference type="Proteomes" id="UP000321805">
    <property type="component" value="Chromosome"/>
</dbReference>
<evidence type="ECO:0000313" key="2">
    <source>
        <dbReference type="Proteomes" id="UP000321805"/>
    </source>
</evidence>
<name>A0A5B8UBS0_9ACTN</name>
<proteinExistence type="predicted"/>
<evidence type="ECO:0000313" key="1">
    <source>
        <dbReference type="EMBL" id="QEC50505.1"/>
    </source>
</evidence>
<keyword evidence="2" id="KW-1185">Reference proteome</keyword>